<evidence type="ECO:0000313" key="2">
    <source>
        <dbReference type="EMBL" id="SSC67632.1"/>
    </source>
</evidence>
<organism evidence="2 3">
    <name type="scientific">Ciceribacter selenitireducens ATCC BAA-1503</name>
    <dbReference type="NCBI Taxonomy" id="1336235"/>
    <lineage>
        <taxon>Bacteria</taxon>
        <taxon>Pseudomonadati</taxon>
        <taxon>Pseudomonadota</taxon>
        <taxon>Alphaproteobacteria</taxon>
        <taxon>Hyphomicrobiales</taxon>
        <taxon>Rhizobiaceae</taxon>
        <taxon>Ciceribacter</taxon>
    </lineage>
</organism>
<gene>
    <name evidence="2" type="ORF">RHIZ70_3340</name>
</gene>
<dbReference type="Proteomes" id="UP000254764">
    <property type="component" value="Unassembled WGS sequence"/>
</dbReference>
<keyword evidence="3" id="KW-1185">Reference proteome</keyword>
<sequence length="45" mass="5057">MQCSRADADDNLATSPPNRGALPQFLRKDSSAHVRWMQSWTIIPS</sequence>
<proteinExistence type="predicted"/>
<protein>
    <submittedName>
        <fullName evidence="2">Uncharacterized protein</fullName>
    </submittedName>
</protein>
<dbReference type="AlphaFoldDB" id="A0A376AIH9"/>
<reference evidence="3" key="1">
    <citation type="submission" date="2018-07" db="EMBL/GenBank/DDBJ databases">
        <authorList>
            <person name="Peiro R."/>
            <person name="Begona"/>
            <person name="Cbmso G."/>
            <person name="Lopez M."/>
            <person name="Gonzalez S."/>
        </authorList>
    </citation>
    <scope>NUCLEOTIDE SEQUENCE [LARGE SCALE GENOMIC DNA]</scope>
</reference>
<dbReference type="EMBL" id="UEYP01000004">
    <property type="protein sequence ID" value="SSC67632.1"/>
    <property type="molecule type" value="Genomic_DNA"/>
</dbReference>
<name>A0A376AIH9_9HYPH</name>
<evidence type="ECO:0000313" key="3">
    <source>
        <dbReference type="Proteomes" id="UP000254764"/>
    </source>
</evidence>
<evidence type="ECO:0000256" key="1">
    <source>
        <dbReference type="SAM" id="MobiDB-lite"/>
    </source>
</evidence>
<feature type="region of interest" description="Disordered" evidence="1">
    <location>
        <begin position="1"/>
        <end position="26"/>
    </location>
</feature>
<accession>A0A376AIH9</accession>